<reference evidence="1 2" key="1">
    <citation type="journal article" date="2019" name="Sci. Rep.">
        <title>Orb-weaving spider Araneus ventricosus genome elucidates the spidroin gene catalogue.</title>
        <authorList>
            <person name="Kono N."/>
            <person name="Nakamura H."/>
            <person name="Ohtoshi R."/>
            <person name="Moran D.A.P."/>
            <person name="Shinohara A."/>
            <person name="Yoshida Y."/>
            <person name="Fujiwara M."/>
            <person name="Mori M."/>
            <person name="Tomita M."/>
            <person name="Arakawa K."/>
        </authorList>
    </citation>
    <scope>NUCLEOTIDE SEQUENCE [LARGE SCALE GENOMIC DNA]</scope>
</reference>
<dbReference type="Proteomes" id="UP000499080">
    <property type="component" value="Unassembled WGS sequence"/>
</dbReference>
<dbReference type="AlphaFoldDB" id="A0A4Y2EGU7"/>
<protein>
    <submittedName>
        <fullName evidence="1">Uncharacterized protein</fullName>
    </submittedName>
</protein>
<organism evidence="1 2">
    <name type="scientific">Araneus ventricosus</name>
    <name type="common">Orbweaver spider</name>
    <name type="synonym">Epeira ventricosa</name>
    <dbReference type="NCBI Taxonomy" id="182803"/>
    <lineage>
        <taxon>Eukaryota</taxon>
        <taxon>Metazoa</taxon>
        <taxon>Ecdysozoa</taxon>
        <taxon>Arthropoda</taxon>
        <taxon>Chelicerata</taxon>
        <taxon>Arachnida</taxon>
        <taxon>Araneae</taxon>
        <taxon>Araneomorphae</taxon>
        <taxon>Entelegynae</taxon>
        <taxon>Araneoidea</taxon>
        <taxon>Araneidae</taxon>
        <taxon>Araneus</taxon>
    </lineage>
</organism>
<comment type="caution">
    <text evidence="1">The sequence shown here is derived from an EMBL/GenBank/DDBJ whole genome shotgun (WGS) entry which is preliminary data.</text>
</comment>
<evidence type="ECO:0000313" key="1">
    <source>
        <dbReference type="EMBL" id="GBM27308.1"/>
    </source>
</evidence>
<name>A0A4Y2EGU7_ARAVE</name>
<evidence type="ECO:0000313" key="2">
    <source>
        <dbReference type="Proteomes" id="UP000499080"/>
    </source>
</evidence>
<sequence>MVTSLFTRQIYGVTGSRTEPRPYNQPAETLSCGTKNYNLDDTISECSCPCIVIASATDTPPKVDPLLISGHIFFTNVKQIMYTKNISI</sequence>
<accession>A0A4Y2EGU7</accession>
<keyword evidence="2" id="KW-1185">Reference proteome</keyword>
<dbReference type="EMBL" id="BGPR01000581">
    <property type="protein sequence ID" value="GBM27308.1"/>
    <property type="molecule type" value="Genomic_DNA"/>
</dbReference>
<proteinExistence type="predicted"/>
<gene>
    <name evidence="1" type="ORF">AVEN_222384_1</name>
</gene>